<feature type="transmembrane region" description="Helical" evidence="1">
    <location>
        <begin position="125"/>
        <end position="143"/>
    </location>
</feature>
<organism evidence="2 3">
    <name type="scientific">Aeromonas phage phiAS5</name>
    <dbReference type="NCBI Taxonomy" id="879630"/>
    <lineage>
        <taxon>Viruses</taxon>
        <taxon>Duplodnaviria</taxon>
        <taxon>Heunggongvirae</taxon>
        <taxon>Uroviricota</taxon>
        <taxon>Caudoviricetes</taxon>
        <taxon>Pantevenvirales</taxon>
        <taxon>Straboviridae</taxon>
        <taxon>Chrysonvirus</taxon>
        <taxon>Chrysonvirus as5</taxon>
    </lineage>
</organism>
<dbReference type="KEGG" id="vg:9861529"/>
<dbReference type="OrthoDB" id="21196at10239"/>
<dbReference type="EMBL" id="HM452126">
    <property type="protein sequence ID" value="ADM79965.1"/>
    <property type="molecule type" value="Genomic_DNA"/>
</dbReference>
<dbReference type="Proteomes" id="UP000002236">
    <property type="component" value="Segment"/>
</dbReference>
<name>E1A2L9_9CAUD</name>
<proteinExistence type="predicted"/>
<evidence type="ECO:0000313" key="2">
    <source>
        <dbReference type="EMBL" id="ADM79965.1"/>
    </source>
</evidence>
<protein>
    <submittedName>
        <fullName evidence="2">Uncharacterized protein</fullName>
    </submittedName>
</protein>
<reference evidence="2 3" key="1">
    <citation type="journal article" date="2012" name="Vet. Microbiol.">
        <title>Complete genome sequence and characterization of a broad-host range T4-like bacteriophage phiAS5 infecting Aeromonas salmonicida subsp. salmonicida.</title>
        <authorList>
            <person name="Kim J.H."/>
            <person name="Son J.S."/>
            <person name="Choi Y.J."/>
            <person name="Choresca C.H.Jr."/>
            <person name="Shin S.P."/>
            <person name="Han J.E."/>
            <person name="Jun J.W."/>
            <person name="Park S.C."/>
        </authorList>
    </citation>
    <scope>NUCLEOTIDE SEQUENCE [LARGE SCALE GENOMIC DNA]</scope>
</reference>
<sequence>MMLATRLNRAMKQEQVEWHSLCRVFGLLGILIVAANVFAMLLGEPTEWVLGLKIWGSMFMFGAYVKTYTIEANRIQTVGNKFKHILIFDYLCRKSGNGATEIADFAAEKFDRLSKDERKKIERQLNIQLLTFFVIVATILVFID</sequence>
<dbReference type="GeneID" id="9861529"/>
<keyword evidence="1" id="KW-0812">Transmembrane</keyword>
<gene>
    <name evidence="2" type="ORF">phiAS5_ORF0122</name>
</gene>
<accession>E1A2L9</accession>
<evidence type="ECO:0000313" key="3">
    <source>
        <dbReference type="Proteomes" id="UP000002236"/>
    </source>
</evidence>
<keyword evidence="1" id="KW-1133">Transmembrane helix</keyword>
<feature type="transmembrane region" description="Helical" evidence="1">
    <location>
        <begin position="21"/>
        <end position="42"/>
    </location>
</feature>
<feature type="transmembrane region" description="Helical" evidence="1">
    <location>
        <begin position="48"/>
        <end position="65"/>
    </location>
</feature>
<keyword evidence="1" id="KW-0472">Membrane</keyword>
<keyword evidence="3" id="KW-1185">Reference proteome</keyword>
<evidence type="ECO:0000256" key="1">
    <source>
        <dbReference type="SAM" id="Phobius"/>
    </source>
</evidence>
<dbReference type="RefSeq" id="YP_003969411.1">
    <property type="nucleotide sequence ID" value="NC_014636.1"/>
</dbReference>